<dbReference type="EMBL" id="SRXW01000006">
    <property type="protein sequence ID" value="TGY87413.1"/>
    <property type="molecule type" value="Genomic_DNA"/>
</dbReference>
<dbReference type="PANTHER" id="PTHR12815">
    <property type="entry name" value="SORTING AND ASSEMBLY MACHINERY SAMM50 PROTEIN FAMILY MEMBER"/>
    <property type="match status" value="1"/>
</dbReference>
<keyword evidence="5 8" id="KW-0677">Repeat</keyword>
<organism evidence="11 12">
    <name type="scientific">Marinicauda algicola</name>
    <dbReference type="NCBI Taxonomy" id="2029849"/>
    <lineage>
        <taxon>Bacteria</taxon>
        <taxon>Pseudomonadati</taxon>
        <taxon>Pseudomonadota</taxon>
        <taxon>Alphaproteobacteria</taxon>
        <taxon>Maricaulales</taxon>
        <taxon>Maricaulaceae</taxon>
        <taxon>Marinicauda</taxon>
    </lineage>
</organism>
<evidence type="ECO:0000256" key="1">
    <source>
        <dbReference type="ARBA" id="ARBA00004370"/>
    </source>
</evidence>
<feature type="domain" description="POTRA" evidence="10">
    <location>
        <begin position="51"/>
        <end position="118"/>
    </location>
</feature>
<dbReference type="InterPro" id="IPR023707">
    <property type="entry name" value="OM_assembly_BamA"/>
</dbReference>
<comment type="function">
    <text evidence="8">Part of the outer membrane protein assembly complex, which is involved in assembly and insertion of beta-barrel proteins into the outer membrane.</text>
</comment>
<reference evidence="11 12" key="1">
    <citation type="journal article" date="2017" name="Int. J. Syst. Evol. Microbiol.">
        <title>Marinicauda algicola sp. nov., isolated from a marine red alga Rhodosorus marinus.</title>
        <authorList>
            <person name="Jeong S.E."/>
            <person name="Jeon S.H."/>
            <person name="Chun B.H."/>
            <person name="Kim D.W."/>
            <person name="Jeon C.O."/>
        </authorList>
    </citation>
    <scope>NUCLEOTIDE SEQUENCE [LARGE SCALE GENOMIC DNA]</scope>
    <source>
        <strain evidence="11 12">JCM 31718</strain>
    </source>
</reference>
<evidence type="ECO:0000256" key="2">
    <source>
        <dbReference type="ARBA" id="ARBA00022452"/>
    </source>
</evidence>
<dbReference type="HAMAP" id="MF_01430">
    <property type="entry name" value="OM_assembly_BamA"/>
    <property type="match status" value="1"/>
</dbReference>
<dbReference type="RefSeq" id="WP_135997387.1">
    <property type="nucleotide sequence ID" value="NZ_CP071057.1"/>
</dbReference>
<comment type="caution">
    <text evidence="11">The sequence shown here is derived from an EMBL/GenBank/DDBJ whole genome shotgun (WGS) entry which is preliminary data.</text>
</comment>
<dbReference type="GO" id="GO:0051205">
    <property type="term" value="P:protein insertion into membrane"/>
    <property type="evidence" value="ECO:0007669"/>
    <property type="project" value="UniProtKB-UniRule"/>
</dbReference>
<dbReference type="NCBIfam" id="TIGR03303">
    <property type="entry name" value="OM_YaeT"/>
    <property type="match status" value="1"/>
</dbReference>
<keyword evidence="12" id="KW-1185">Reference proteome</keyword>
<feature type="signal peptide" evidence="8">
    <location>
        <begin position="1"/>
        <end position="24"/>
    </location>
</feature>
<evidence type="ECO:0000313" key="11">
    <source>
        <dbReference type="EMBL" id="TGY87413.1"/>
    </source>
</evidence>
<sequence precursor="true">MLRLMRRVGGALLAAAMLTGLAAAQDNPSVNLPAEGQAAAPAAPVREEARQPILQILVEGNQRVEADTILSYLLIQPGDVPDPRLINLSIQTLFSTGLFSDVRVAIEGPSLVLYVEENPVVNRVILEGNRAIDDEKILEETEIQPRAIFTRARVQSDVQRILEVYRRAGRFAAQVTPKIVELPQNRVDLIFEISEGPVTGVRRINIVGNEAFSDRELRGEIVTREARWWRFFSSNDNYDPDRLEYDREQLRTFYTDRGYADFRVVSAIAELTPDQEDFYITFSVDEGERYTFGEISVTTEIPDLDEEYLARIVATQPGQLYVGSQIEDSIDTLTFAAGAAGYAFVDIRPRVATNRDTQTVDIEYVINETPRVYIERIDIIGNTRTLDRVIRRELELVEGDAFNQALVEYSRGRVRQLGFFEEVEVEPVQGSSADRAQVRVTVTEQPTGELAFGAGFSSTDAFLVDFSISERNLRGRGQFLRLRVSASSRRQQIDIRFTEPRFLDRNLAAGFDLFQVRTDFSREASFETESTGFTLRAGFPLTRSVSGGVNYTLRTDEVTTFRGATAAINRAAGSRVTSLLGYSLSWDRVDNRTDPRNGFRIAFQQDFAGFGGDVRYVRSELQGGIYRDVFRDDIVFSVTGETGLLLSWGGDNARINDRFFKGGNSFRGFETAGIGPRVVQRQEDTDELFSGDALGGNFYAIGAVELAFPLGLPEEYGIRGSVFTEFGTLGLLPDDDQISDDGSPTAVFTVDRLEPRVSAGVSIFWDSPFGPVRFDFAEAFVKEDYDRAEFFRFSTRTGF</sequence>
<evidence type="ECO:0000256" key="5">
    <source>
        <dbReference type="ARBA" id="ARBA00022737"/>
    </source>
</evidence>
<evidence type="ECO:0000313" key="12">
    <source>
        <dbReference type="Proteomes" id="UP000308054"/>
    </source>
</evidence>
<dbReference type="GO" id="GO:0009279">
    <property type="term" value="C:cell outer membrane"/>
    <property type="evidence" value="ECO:0007669"/>
    <property type="project" value="UniProtKB-SubCell"/>
</dbReference>
<dbReference type="PROSITE" id="PS51779">
    <property type="entry name" value="POTRA"/>
    <property type="match status" value="4"/>
</dbReference>
<dbReference type="InterPro" id="IPR039910">
    <property type="entry name" value="D15-like"/>
</dbReference>
<evidence type="ECO:0000256" key="9">
    <source>
        <dbReference type="NCBIfam" id="TIGR03303"/>
    </source>
</evidence>
<dbReference type="Pfam" id="PF01103">
    <property type="entry name" value="Omp85"/>
    <property type="match status" value="1"/>
</dbReference>
<evidence type="ECO:0000256" key="6">
    <source>
        <dbReference type="ARBA" id="ARBA00023136"/>
    </source>
</evidence>
<evidence type="ECO:0000256" key="7">
    <source>
        <dbReference type="ARBA" id="ARBA00023237"/>
    </source>
</evidence>
<feature type="domain" description="POTRA" evidence="10">
    <location>
        <begin position="199"/>
        <end position="287"/>
    </location>
</feature>
<dbReference type="InterPro" id="IPR010827">
    <property type="entry name" value="BamA/TamA_POTRA"/>
</dbReference>
<dbReference type="AlphaFoldDB" id="A0A4S2GWL0"/>
<keyword evidence="6 8" id="KW-0472">Membrane</keyword>
<dbReference type="InterPro" id="IPR034746">
    <property type="entry name" value="POTRA"/>
</dbReference>
<dbReference type="OrthoDB" id="9803054at2"/>
<feature type="domain" description="POTRA" evidence="10">
    <location>
        <begin position="372"/>
        <end position="445"/>
    </location>
</feature>
<gene>
    <name evidence="8 11" type="primary">bamA</name>
    <name evidence="11" type="ORF">E5163_15215</name>
</gene>
<dbReference type="Pfam" id="PF07244">
    <property type="entry name" value="POTRA"/>
    <property type="match status" value="5"/>
</dbReference>
<feature type="domain" description="POTRA" evidence="10">
    <location>
        <begin position="119"/>
        <end position="196"/>
    </location>
</feature>
<dbReference type="PANTHER" id="PTHR12815:SF23">
    <property type="entry name" value="OUTER MEMBRANE PROTEIN ASSEMBLY FACTOR BAMA"/>
    <property type="match status" value="1"/>
</dbReference>
<keyword evidence="3 8" id="KW-0812">Transmembrane</keyword>
<feature type="chain" id="PRO_5021055141" description="Outer membrane protein assembly factor BamA" evidence="8">
    <location>
        <begin position="25"/>
        <end position="799"/>
    </location>
</feature>
<proteinExistence type="inferred from homology"/>
<protein>
    <recommendedName>
        <fullName evidence="8 9">Outer membrane protein assembly factor BamA</fullName>
    </recommendedName>
</protein>
<evidence type="ECO:0000256" key="3">
    <source>
        <dbReference type="ARBA" id="ARBA00022692"/>
    </source>
</evidence>
<evidence type="ECO:0000259" key="10">
    <source>
        <dbReference type="PROSITE" id="PS51779"/>
    </source>
</evidence>
<keyword evidence="4 8" id="KW-0732">Signal</keyword>
<keyword evidence="2 8" id="KW-1134">Transmembrane beta strand</keyword>
<dbReference type="Gene3D" id="2.40.160.50">
    <property type="entry name" value="membrane protein fhac: a member of the omp85/tpsb transporter family"/>
    <property type="match status" value="1"/>
</dbReference>
<dbReference type="Proteomes" id="UP000308054">
    <property type="component" value="Unassembled WGS sequence"/>
</dbReference>
<comment type="subcellular location">
    <subcellularLocation>
        <location evidence="8">Cell outer membrane</location>
    </subcellularLocation>
    <subcellularLocation>
        <location evidence="1">Membrane</location>
    </subcellularLocation>
</comment>
<comment type="subunit">
    <text evidence="8">Part of the Bam complex.</text>
</comment>
<dbReference type="Gene3D" id="3.10.20.310">
    <property type="entry name" value="membrane protein fhac"/>
    <property type="match status" value="5"/>
</dbReference>
<dbReference type="InterPro" id="IPR000184">
    <property type="entry name" value="Bac_surfAg_D15"/>
</dbReference>
<keyword evidence="7 8" id="KW-0998">Cell outer membrane</keyword>
<dbReference type="GO" id="GO:0043165">
    <property type="term" value="P:Gram-negative-bacterium-type cell outer membrane assembly"/>
    <property type="evidence" value="ECO:0007669"/>
    <property type="project" value="UniProtKB-UniRule"/>
</dbReference>
<evidence type="ECO:0000256" key="8">
    <source>
        <dbReference type="HAMAP-Rule" id="MF_01430"/>
    </source>
</evidence>
<accession>A0A4S2GWL0</accession>
<evidence type="ECO:0000256" key="4">
    <source>
        <dbReference type="ARBA" id="ARBA00022729"/>
    </source>
</evidence>
<comment type="similarity">
    <text evidence="8">Belongs to the BamA family.</text>
</comment>
<name>A0A4S2GWL0_9PROT</name>
<dbReference type="PIRSF" id="PIRSF006076">
    <property type="entry name" value="OM_assembly_OMP85"/>
    <property type="match status" value="1"/>
</dbReference>